<comment type="caution">
    <text evidence="2">The sequence shown here is derived from an EMBL/GenBank/DDBJ whole genome shotgun (WGS) entry which is preliminary data.</text>
</comment>
<dbReference type="EMBL" id="MNCJ02000325">
    <property type="protein sequence ID" value="KAF5786269.1"/>
    <property type="molecule type" value="Genomic_DNA"/>
</dbReference>
<dbReference type="AlphaFoldDB" id="A0A9K3HXW6"/>
<evidence type="ECO:0000313" key="3">
    <source>
        <dbReference type="Proteomes" id="UP000215914"/>
    </source>
</evidence>
<feature type="region of interest" description="Disordered" evidence="1">
    <location>
        <begin position="135"/>
        <end position="172"/>
    </location>
</feature>
<organism evidence="2 3">
    <name type="scientific">Helianthus annuus</name>
    <name type="common">Common sunflower</name>
    <dbReference type="NCBI Taxonomy" id="4232"/>
    <lineage>
        <taxon>Eukaryota</taxon>
        <taxon>Viridiplantae</taxon>
        <taxon>Streptophyta</taxon>
        <taxon>Embryophyta</taxon>
        <taxon>Tracheophyta</taxon>
        <taxon>Spermatophyta</taxon>
        <taxon>Magnoliopsida</taxon>
        <taxon>eudicotyledons</taxon>
        <taxon>Gunneridae</taxon>
        <taxon>Pentapetalae</taxon>
        <taxon>asterids</taxon>
        <taxon>campanulids</taxon>
        <taxon>Asterales</taxon>
        <taxon>Asteraceae</taxon>
        <taxon>Asteroideae</taxon>
        <taxon>Heliantheae alliance</taxon>
        <taxon>Heliantheae</taxon>
        <taxon>Helianthus</taxon>
    </lineage>
</organism>
<dbReference type="Proteomes" id="UP000215914">
    <property type="component" value="Unassembled WGS sequence"/>
</dbReference>
<sequence>MNRLCHATCLCVCDSDTTGPIPVVSDDLPSSEHEVHTSDYTSTDEDDFQPFTLPEGADEPADGPPAEYLPLVEIPAPIPLAVYPAYDLLLDAEADGDIDLYDDEPIEDDDLLEDEIQDAALLPAGDLLMIADAPAEDSPAHSPVPDSFESVASAPSHPLSAQHFSHGSDPDQASSIAPIPSFAFDHDDIEDSDPIFPPGFDPDHDIEFIPMDQPMEDPADPVDPIDPEFDFEMAFDDPEPALAPEQAAALDPMPEHDPVHAGIPVEPVLPDPPVDDHLEGDHVIAADHVDPPLIADIPVDHPVDHIAPVHPIVAPPPDPVPLEPEHALFAAHMDPPDEHAQHGWIPADEDVPPIPPQHTDTRHVDFSFQVPQFVPPARPREGSSAHPFGHIPTSVPFRPQFPPVVPPVSPFHVAPFDPTSTPFLWPSPPVMPPTDPYHPFHVGHTIEDVLMSFVFQHESHTQRIQELERAQLPPCQCHGQTHSPLQPYRPVPPDYAARLFALEQQVASFIRTQRAMEEDWLQLRRLFYTHFPPPPPPSV</sequence>
<evidence type="ECO:0000313" key="2">
    <source>
        <dbReference type="EMBL" id="KAF5786269.1"/>
    </source>
</evidence>
<name>A0A9K3HXW6_HELAN</name>
<feature type="region of interest" description="Disordered" evidence="1">
    <location>
        <begin position="24"/>
        <end position="61"/>
    </location>
</feature>
<reference evidence="2" key="1">
    <citation type="journal article" date="2017" name="Nature">
        <title>The sunflower genome provides insights into oil metabolism, flowering and Asterid evolution.</title>
        <authorList>
            <person name="Badouin H."/>
            <person name="Gouzy J."/>
            <person name="Grassa C.J."/>
            <person name="Murat F."/>
            <person name="Staton S.E."/>
            <person name="Cottret L."/>
            <person name="Lelandais-Briere C."/>
            <person name="Owens G.L."/>
            <person name="Carrere S."/>
            <person name="Mayjonade B."/>
            <person name="Legrand L."/>
            <person name="Gill N."/>
            <person name="Kane N.C."/>
            <person name="Bowers J.E."/>
            <person name="Hubner S."/>
            <person name="Bellec A."/>
            <person name="Berard A."/>
            <person name="Berges H."/>
            <person name="Blanchet N."/>
            <person name="Boniface M.C."/>
            <person name="Brunel D."/>
            <person name="Catrice O."/>
            <person name="Chaidir N."/>
            <person name="Claudel C."/>
            <person name="Donnadieu C."/>
            <person name="Faraut T."/>
            <person name="Fievet G."/>
            <person name="Helmstetter N."/>
            <person name="King M."/>
            <person name="Knapp S.J."/>
            <person name="Lai Z."/>
            <person name="Le Paslier M.C."/>
            <person name="Lippi Y."/>
            <person name="Lorenzon L."/>
            <person name="Mandel J.R."/>
            <person name="Marage G."/>
            <person name="Marchand G."/>
            <person name="Marquand E."/>
            <person name="Bret-Mestries E."/>
            <person name="Morien E."/>
            <person name="Nambeesan S."/>
            <person name="Nguyen T."/>
            <person name="Pegot-Espagnet P."/>
            <person name="Pouilly N."/>
            <person name="Raftis F."/>
            <person name="Sallet E."/>
            <person name="Schiex T."/>
            <person name="Thomas J."/>
            <person name="Vandecasteele C."/>
            <person name="Vares D."/>
            <person name="Vear F."/>
            <person name="Vautrin S."/>
            <person name="Crespi M."/>
            <person name="Mangin B."/>
            <person name="Burke J.M."/>
            <person name="Salse J."/>
            <person name="Munos S."/>
            <person name="Vincourt P."/>
            <person name="Rieseberg L.H."/>
            <person name="Langlade N.B."/>
        </authorList>
    </citation>
    <scope>NUCLEOTIDE SEQUENCE</scope>
    <source>
        <tissue evidence="2">Leaves</tissue>
    </source>
</reference>
<dbReference type="Gramene" id="mRNA:HanXRQr2_Chr10g0438821">
    <property type="protein sequence ID" value="CDS:HanXRQr2_Chr10g0438821.1"/>
    <property type="gene ID" value="HanXRQr2_Chr10g0438821"/>
</dbReference>
<evidence type="ECO:0000256" key="1">
    <source>
        <dbReference type="SAM" id="MobiDB-lite"/>
    </source>
</evidence>
<protein>
    <submittedName>
        <fullName evidence="2">Uncharacterized protein</fullName>
    </submittedName>
</protein>
<keyword evidence="3" id="KW-1185">Reference proteome</keyword>
<reference evidence="2" key="2">
    <citation type="submission" date="2020-06" db="EMBL/GenBank/DDBJ databases">
        <title>Helianthus annuus Genome sequencing and assembly Release 2.</title>
        <authorList>
            <person name="Gouzy J."/>
            <person name="Langlade N."/>
            <person name="Munos S."/>
        </authorList>
    </citation>
    <scope>NUCLEOTIDE SEQUENCE</scope>
    <source>
        <tissue evidence="2">Leaves</tissue>
    </source>
</reference>
<accession>A0A9K3HXW6</accession>
<proteinExistence type="predicted"/>
<gene>
    <name evidence="2" type="ORF">HanXRQr2_Chr10g0438821</name>
</gene>